<evidence type="ECO:0000313" key="2">
    <source>
        <dbReference type="Proteomes" id="UP000784294"/>
    </source>
</evidence>
<dbReference type="Proteomes" id="UP000784294">
    <property type="component" value="Unassembled WGS sequence"/>
</dbReference>
<evidence type="ECO:0000313" key="1">
    <source>
        <dbReference type="EMBL" id="VEL18792.1"/>
    </source>
</evidence>
<protein>
    <submittedName>
        <fullName evidence="1">Uncharacterized protein</fullName>
    </submittedName>
</protein>
<name>A0A448WS29_9PLAT</name>
<dbReference type="AlphaFoldDB" id="A0A448WS29"/>
<sequence>MDLVHCQTSASSLSFAILRNKLRTRQRGKSSQSLDRVTVCDRTFVGGLTSLVSFDEFVAWCEESQNALMMATMMPAKRLRMYQVHCQMLGVVTTTMAEDFGLGAFY</sequence>
<accession>A0A448WS29</accession>
<comment type="caution">
    <text evidence="1">The sequence shown here is derived from an EMBL/GenBank/DDBJ whole genome shotgun (WGS) entry which is preliminary data.</text>
</comment>
<gene>
    <name evidence="1" type="ORF">PXEA_LOCUS12232</name>
</gene>
<proteinExistence type="predicted"/>
<organism evidence="1 2">
    <name type="scientific">Protopolystoma xenopodis</name>
    <dbReference type="NCBI Taxonomy" id="117903"/>
    <lineage>
        <taxon>Eukaryota</taxon>
        <taxon>Metazoa</taxon>
        <taxon>Spiralia</taxon>
        <taxon>Lophotrochozoa</taxon>
        <taxon>Platyhelminthes</taxon>
        <taxon>Monogenea</taxon>
        <taxon>Polyopisthocotylea</taxon>
        <taxon>Polystomatidea</taxon>
        <taxon>Polystomatidae</taxon>
        <taxon>Protopolystoma</taxon>
    </lineage>
</organism>
<dbReference type="EMBL" id="CAAALY010038684">
    <property type="protein sequence ID" value="VEL18792.1"/>
    <property type="molecule type" value="Genomic_DNA"/>
</dbReference>
<reference evidence="1" key="1">
    <citation type="submission" date="2018-11" db="EMBL/GenBank/DDBJ databases">
        <authorList>
            <consortium name="Pathogen Informatics"/>
        </authorList>
    </citation>
    <scope>NUCLEOTIDE SEQUENCE</scope>
</reference>
<keyword evidence="2" id="KW-1185">Reference proteome</keyword>